<sequence length="186" mass="22107">MATFHPFPRLPLEIRIQIWECFADENRVLKIRKLHLKEYWSPTPVPAITRACRESRKYCSYTKRFAADGKLKYIWVDFKSDIIQMHGSLVSELVEEKGLEVSEIRHLRVDLIDEDGWDEHLWFYHRFAFKTENFPALQSLSVFINKVAVEWLHFVTTTDPKPPFSGIYWVPCSPEEIEFVDDKSRE</sequence>
<dbReference type="AlphaFoldDB" id="A0A9P4WA71"/>
<evidence type="ECO:0000313" key="3">
    <source>
        <dbReference type="Proteomes" id="UP000801428"/>
    </source>
</evidence>
<dbReference type="InterPro" id="IPR045518">
    <property type="entry name" value="2EXR"/>
</dbReference>
<organism evidence="2 3">
    <name type="scientific">Curvularia kusanoi</name>
    <name type="common">Cochliobolus kusanoi</name>
    <dbReference type="NCBI Taxonomy" id="90978"/>
    <lineage>
        <taxon>Eukaryota</taxon>
        <taxon>Fungi</taxon>
        <taxon>Dikarya</taxon>
        <taxon>Ascomycota</taxon>
        <taxon>Pezizomycotina</taxon>
        <taxon>Dothideomycetes</taxon>
        <taxon>Pleosporomycetidae</taxon>
        <taxon>Pleosporales</taxon>
        <taxon>Pleosporineae</taxon>
        <taxon>Pleosporaceae</taxon>
        <taxon>Curvularia</taxon>
    </lineage>
</organism>
<protein>
    <recommendedName>
        <fullName evidence="1">2EXR domain-containing protein</fullName>
    </recommendedName>
</protein>
<dbReference type="OrthoDB" id="3473305at2759"/>
<evidence type="ECO:0000313" key="2">
    <source>
        <dbReference type="EMBL" id="KAF3001488.1"/>
    </source>
</evidence>
<gene>
    <name evidence="2" type="ORF">E8E13_008738</name>
</gene>
<dbReference type="PANTHER" id="PTHR35910">
    <property type="entry name" value="2EXR DOMAIN-CONTAINING PROTEIN"/>
    <property type="match status" value="1"/>
</dbReference>
<name>A0A9P4WA71_CURKU</name>
<keyword evidence="3" id="KW-1185">Reference proteome</keyword>
<dbReference type="Pfam" id="PF20150">
    <property type="entry name" value="2EXR"/>
    <property type="match status" value="1"/>
</dbReference>
<evidence type="ECO:0000259" key="1">
    <source>
        <dbReference type="Pfam" id="PF20150"/>
    </source>
</evidence>
<reference evidence="2" key="1">
    <citation type="submission" date="2019-04" db="EMBL/GenBank/DDBJ databases">
        <title>Sequencing of skin fungus with MAO and IRED activity.</title>
        <authorList>
            <person name="Marsaioli A.J."/>
            <person name="Bonatto J.M.C."/>
            <person name="Reis Junior O."/>
        </authorList>
    </citation>
    <scope>NUCLEOTIDE SEQUENCE</scope>
    <source>
        <strain evidence="2">30M1</strain>
    </source>
</reference>
<accession>A0A9P4WA71</accession>
<comment type="caution">
    <text evidence="2">The sequence shown here is derived from an EMBL/GenBank/DDBJ whole genome shotgun (WGS) entry which is preliminary data.</text>
</comment>
<feature type="domain" description="2EXR" evidence="1">
    <location>
        <begin position="4"/>
        <end position="83"/>
    </location>
</feature>
<proteinExistence type="predicted"/>
<dbReference type="Proteomes" id="UP000801428">
    <property type="component" value="Unassembled WGS sequence"/>
</dbReference>
<dbReference type="PANTHER" id="PTHR35910:SF1">
    <property type="entry name" value="2EXR DOMAIN-CONTAINING PROTEIN"/>
    <property type="match status" value="1"/>
</dbReference>
<dbReference type="EMBL" id="SWKU01000013">
    <property type="protein sequence ID" value="KAF3001488.1"/>
    <property type="molecule type" value="Genomic_DNA"/>
</dbReference>